<sequence length="261" mass="29729">MRLRGRKGILESIEAQPELVVLDATPHKGRWREFFGNDNPIYIELGMGKGKFISDMSVRNPHINFIGVDMYDELIRRASEKARNAWEAAHGTAQPPNLALLRANIEGIENMFAPNEVQRIHLNFSDPWPKAKHARRRLTHPRFVAKYMEILNDLGEIHFKTDSQSLFEFSLNSFADMELHMRNISLHLHKEELRDDLVLTEYEGKFVERGNNIHRVEVVIGEQAIAAHRSAKHAAQMKDQAAETSTEVSEPSTAPTVTSEG</sequence>
<comment type="catalytic activity">
    <reaction evidence="1 7">
        <text>guanosine(46) in tRNA + S-adenosyl-L-methionine = N(7)-methylguanosine(46) in tRNA + S-adenosyl-L-homocysteine</text>
        <dbReference type="Rhea" id="RHEA:42708"/>
        <dbReference type="Rhea" id="RHEA-COMP:10188"/>
        <dbReference type="Rhea" id="RHEA-COMP:10189"/>
        <dbReference type="ChEBI" id="CHEBI:57856"/>
        <dbReference type="ChEBI" id="CHEBI:59789"/>
        <dbReference type="ChEBI" id="CHEBI:74269"/>
        <dbReference type="ChEBI" id="CHEBI:74480"/>
        <dbReference type="EC" id="2.1.1.33"/>
    </reaction>
</comment>
<dbReference type="Proteomes" id="UP000479114">
    <property type="component" value="Chromosome"/>
</dbReference>
<evidence type="ECO:0000256" key="8">
    <source>
        <dbReference type="SAM" id="MobiDB-lite"/>
    </source>
</evidence>
<dbReference type="GO" id="GO:0043527">
    <property type="term" value="C:tRNA methyltransferase complex"/>
    <property type="evidence" value="ECO:0007669"/>
    <property type="project" value="TreeGrafter"/>
</dbReference>
<dbReference type="EC" id="2.1.1.33" evidence="7"/>
<dbReference type="HAMAP" id="MF_01057">
    <property type="entry name" value="tRNA_methyltr_TrmB"/>
    <property type="match status" value="1"/>
</dbReference>
<feature type="binding site" evidence="7">
    <location>
        <position position="104"/>
    </location>
    <ligand>
        <name>S-adenosyl-L-methionine</name>
        <dbReference type="ChEBI" id="CHEBI:59789"/>
    </ligand>
</feature>
<proteinExistence type="inferred from homology"/>
<dbReference type="SUPFAM" id="SSF53335">
    <property type="entry name" value="S-adenosyl-L-methionine-dependent methyltransferases"/>
    <property type="match status" value="1"/>
</dbReference>
<name>A0A6C0P460_9BACL</name>
<dbReference type="EMBL" id="CP048286">
    <property type="protein sequence ID" value="QHW33279.1"/>
    <property type="molecule type" value="Genomic_DNA"/>
</dbReference>
<evidence type="ECO:0000256" key="3">
    <source>
        <dbReference type="ARBA" id="ARBA00022603"/>
    </source>
</evidence>
<comment type="function">
    <text evidence="2 7">Catalyzes the formation of N(7)-methylguanine at position 46 (m7G46) in tRNA.</text>
</comment>
<comment type="caution">
    <text evidence="7">Lacks conserved residue(s) required for the propagation of feature annotation.</text>
</comment>
<feature type="binding site" evidence="7">
    <location>
        <position position="126"/>
    </location>
    <ligand>
        <name>S-adenosyl-L-methionine</name>
        <dbReference type="ChEBI" id="CHEBI:59789"/>
    </ligand>
</feature>
<dbReference type="RefSeq" id="WP_162643261.1">
    <property type="nucleotide sequence ID" value="NZ_CP048286.1"/>
</dbReference>
<evidence type="ECO:0000256" key="6">
    <source>
        <dbReference type="ARBA" id="ARBA00022694"/>
    </source>
</evidence>
<feature type="binding site" evidence="7">
    <location>
        <position position="162"/>
    </location>
    <ligand>
        <name>substrate</name>
    </ligand>
</feature>
<dbReference type="InterPro" id="IPR003358">
    <property type="entry name" value="tRNA_(Gua-N-7)_MeTrfase_Trmb"/>
</dbReference>
<evidence type="ECO:0000313" key="9">
    <source>
        <dbReference type="EMBL" id="QHW33279.1"/>
    </source>
</evidence>
<evidence type="ECO:0000256" key="2">
    <source>
        <dbReference type="ARBA" id="ARBA00003015"/>
    </source>
</evidence>
<reference evidence="9 10" key="1">
    <citation type="submission" date="2020-02" db="EMBL/GenBank/DDBJ databases">
        <title>Paenibacillus sp. nov., isolated from rhizosphere soil of tomato.</title>
        <authorList>
            <person name="Weon H.-Y."/>
            <person name="Lee S.A."/>
        </authorList>
    </citation>
    <scope>NUCLEOTIDE SEQUENCE [LARGE SCALE GENOMIC DNA]</scope>
    <source>
        <strain evidence="9 10">14171R-81</strain>
    </source>
</reference>
<dbReference type="Gene3D" id="3.40.50.150">
    <property type="entry name" value="Vaccinia Virus protein VP39"/>
    <property type="match status" value="1"/>
</dbReference>
<dbReference type="GO" id="GO:0008176">
    <property type="term" value="F:tRNA (guanine(46)-N7)-methyltransferase activity"/>
    <property type="evidence" value="ECO:0007669"/>
    <property type="project" value="UniProtKB-UniRule"/>
</dbReference>
<feature type="binding site" evidence="7">
    <location>
        <position position="69"/>
    </location>
    <ligand>
        <name>S-adenosyl-L-methionine</name>
        <dbReference type="ChEBI" id="CHEBI:59789"/>
    </ligand>
</feature>
<dbReference type="AlphaFoldDB" id="A0A6C0P460"/>
<dbReference type="UniPathway" id="UPA00989"/>
<feature type="binding site" evidence="7">
    <location>
        <position position="130"/>
    </location>
    <ligand>
        <name>substrate</name>
    </ligand>
</feature>
<evidence type="ECO:0000313" key="10">
    <source>
        <dbReference type="Proteomes" id="UP000479114"/>
    </source>
</evidence>
<accession>A0A6C0P460</accession>
<evidence type="ECO:0000256" key="7">
    <source>
        <dbReference type="HAMAP-Rule" id="MF_01057"/>
    </source>
</evidence>
<dbReference type="PANTHER" id="PTHR23417:SF14">
    <property type="entry name" value="PENTACOTRIPEPTIDE-REPEAT REGION OF PRORP DOMAIN-CONTAINING PROTEIN"/>
    <property type="match status" value="1"/>
</dbReference>
<dbReference type="PROSITE" id="PS51625">
    <property type="entry name" value="SAM_MT_TRMB"/>
    <property type="match status" value="1"/>
</dbReference>
<dbReference type="InterPro" id="IPR029063">
    <property type="entry name" value="SAM-dependent_MTases_sf"/>
</dbReference>
<protein>
    <recommendedName>
        <fullName evidence="7">tRNA (guanine-N(7)-)-methyltransferase</fullName>
        <ecNumber evidence="7">2.1.1.33</ecNumber>
    </recommendedName>
    <alternativeName>
        <fullName evidence="7">tRNA (guanine(46)-N(7))-methyltransferase</fullName>
    </alternativeName>
    <alternativeName>
        <fullName evidence="7">tRNA(m7G46)-methyltransferase</fullName>
    </alternativeName>
</protein>
<dbReference type="Pfam" id="PF02390">
    <property type="entry name" value="Methyltransf_4"/>
    <property type="match status" value="1"/>
</dbReference>
<feature type="region of interest" description="Disordered" evidence="8">
    <location>
        <begin position="230"/>
        <end position="261"/>
    </location>
</feature>
<comment type="pathway">
    <text evidence="7">tRNA modification; N(7)-methylguanine-tRNA biosynthesis.</text>
</comment>
<dbReference type="PANTHER" id="PTHR23417">
    <property type="entry name" value="3-DEOXY-D-MANNO-OCTULOSONIC-ACID TRANSFERASE/TRNA GUANINE-N 7 - -METHYLTRANSFERASE"/>
    <property type="match status" value="1"/>
</dbReference>
<keyword evidence="6 7" id="KW-0819">tRNA processing</keyword>
<gene>
    <name evidence="7 9" type="primary">trmB</name>
    <name evidence="9" type="ORF">GZH47_22460</name>
</gene>
<dbReference type="InterPro" id="IPR055361">
    <property type="entry name" value="tRNA_methyltr_TrmB_bact"/>
</dbReference>
<keyword evidence="10" id="KW-1185">Reference proteome</keyword>
<feature type="binding site" evidence="7">
    <location>
        <position position="44"/>
    </location>
    <ligand>
        <name>S-adenosyl-L-methionine</name>
        <dbReference type="ChEBI" id="CHEBI:59789"/>
    </ligand>
</feature>
<dbReference type="NCBIfam" id="TIGR00091">
    <property type="entry name" value="tRNA (guanosine(46)-N7)-methyltransferase TrmB"/>
    <property type="match status" value="1"/>
</dbReference>
<feature type="compositionally biased region" description="Polar residues" evidence="8">
    <location>
        <begin position="242"/>
        <end position="261"/>
    </location>
</feature>
<feature type="binding site" evidence="7">
    <location>
        <begin position="200"/>
        <end position="203"/>
    </location>
    <ligand>
        <name>substrate</name>
    </ligand>
</feature>
<evidence type="ECO:0000256" key="1">
    <source>
        <dbReference type="ARBA" id="ARBA00000142"/>
    </source>
</evidence>
<evidence type="ECO:0000256" key="4">
    <source>
        <dbReference type="ARBA" id="ARBA00022679"/>
    </source>
</evidence>
<keyword evidence="4 7" id="KW-0808">Transferase</keyword>
<organism evidence="9 10">
    <name type="scientific">Paenibacillus rhizovicinus</name>
    <dbReference type="NCBI Taxonomy" id="2704463"/>
    <lineage>
        <taxon>Bacteria</taxon>
        <taxon>Bacillati</taxon>
        <taxon>Bacillota</taxon>
        <taxon>Bacilli</taxon>
        <taxon>Bacillales</taxon>
        <taxon>Paenibacillaceae</taxon>
        <taxon>Paenibacillus</taxon>
    </lineage>
</organism>
<dbReference type="KEGG" id="prz:GZH47_22460"/>
<keyword evidence="5 7" id="KW-0949">S-adenosyl-L-methionine</keyword>
<dbReference type="NCBIfam" id="NF001080">
    <property type="entry name" value="PRK00121.2-2"/>
    <property type="match status" value="1"/>
</dbReference>
<keyword evidence="3 7" id="KW-0489">Methyltransferase</keyword>
<evidence type="ECO:0000256" key="5">
    <source>
        <dbReference type="ARBA" id="ARBA00022691"/>
    </source>
</evidence>
<comment type="similarity">
    <text evidence="7">Belongs to the class I-like SAM-binding methyltransferase superfamily. TrmB family.</text>
</comment>